<comment type="caution">
    <text evidence="2">The sequence shown here is derived from an EMBL/GenBank/DDBJ whole genome shotgun (WGS) entry which is preliminary data.</text>
</comment>
<evidence type="ECO:0000256" key="1">
    <source>
        <dbReference type="SAM" id="MobiDB-lite"/>
    </source>
</evidence>
<dbReference type="SUPFAM" id="SSF52096">
    <property type="entry name" value="ClpP/crotonase"/>
    <property type="match status" value="1"/>
</dbReference>
<evidence type="ECO:0000313" key="3">
    <source>
        <dbReference type="Proteomes" id="UP001589627"/>
    </source>
</evidence>
<dbReference type="PANTHER" id="PTHR11941">
    <property type="entry name" value="ENOYL-COA HYDRATASE-RELATED"/>
    <property type="match status" value="1"/>
</dbReference>
<dbReference type="Proteomes" id="UP001589627">
    <property type="component" value="Unassembled WGS sequence"/>
</dbReference>
<organism evidence="2 3">
    <name type="scientific">Actinoallomurus acaciae</name>
    <dbReference type="NCBI Taxonomy" id="502577"/>
    <lineage>
        <taxon>Bacteria</taxon>
        <taxon>Bacillati</taxon>
        <taxon>Actinomycetota</taxon>
        <taxon>Actinomycetes</taxon>
        <taxon>Streptosporangiales</taxon>
        <taxon>Thermomonosporaceae</taxon>
        <taxon>Actinoallomurus</taxon>
    </lineage>
</organism>
<evidence type="ECO:0000313" key="2">
    <source>
        <dbReference type="EMBL" id="MFB9831214.1"/>
    </source>
</evidence>
<gene>
    <name evidence="2" type="ORF">ACFFNX_03325</name>
</gene>
<dbReference type="InterPro" id="IPR001753">
    <property type="entry name" value="Enoyl-CoA_hydra/iso"/>
</dbReference>
<dbReference type="InterPro" id="IPR029045">
    <property type="entry name" value="ClpP/crotonase-like_dom_sf"/>
</dbReference>
<dbReference type="EMBL" id="JBHLZP010000011">
    <property type="protein sequence ID" value="MFB9831214.1"/>
    <property type="molecule type" value="Genomic_DNA"/>
</dbReference>
<name>A0ABV5YAM4_9ACTN</name>
<protein>
    <submittedName>
        <fullName evidence="2">Enoyl-CoA hydratase/isomerase family protein</fullName>
    </submittedName>
</protein>
<dbReference type="Pfam" id="PF00378">
    <property type="entry name" value="ECH_1"/>
    <property type="match status" value="1"/>
</dbReference>
<accession>A0ABV5YAM4</accession>
<sequence>MSERIDGQGAPGPSSDEGGLSNERPSVRVEESDDRLVVILDRPEVRNAIDAAMVDSLHGVCAGLERDPRPAIFTGGPDIFAAGADIAQLKERGRLDALAGINSGLFDRIARLPMPTVAAVSGPAIGGGAELAYACDFRIGTPRARFGNPEGQLGILAAAGAAWRLPELIGEPLTKEILLAGRTLNAEDALAVRLLNEVVEPDALMDTAHAWVDRILRNAPLAARLTKAALHAPRDAHPAFDDVIQAVLFETEEKHRRMNAFLTRRHKE</sequence>
<dbReference type="PANTHER" id="PTHR11941:SF54">
    <property type="entry name" value="ENOYL-COA HYDRATASE, MITOCHONDRIAL"/>
    <property type="match status" value="1"/>
</dbReference>
<dbReference type="RefSeq" id="WP_378194847.1">
    <property type="nucleotide sequence ID" value="NZ_JBHLZP010000011.1"/>
</dbReference>
<keyword evidence="3" id="KW-1185">Reference proteome</keyword>
<dbReference type="Gene3D" id="3.90.226.10">
    <property type="entry name" value="2-enoyl-CoA Hydratase, Chain A, domain 1"/>
    <property type="match status" value="1"/>
</dbReference>
<reference evidence="2 3" key="1">
    <citation type="submission" date="2024-09" db="EMBL/GenBank/DDBJ databases">
        <authorList>
            <person name="Sun Q."/>
            <person name="Mori K."/>
        </authorList>
    </citation>
    <scope>NUCLEOTIDE SEQUENCE [LARGE SCALE GENOMIC DNA]</scope>
    <source>
        <strain evidence="2 3">TBRC 0563</strain>
    </source>
</reference>
<feature type="region of interest" description="Disordered" evidence="1">
    <location>
        <begin position="1"/>
        <end position="29"/>
    </location>
</feature>
<dbReference type="CDD" id="cd06558">
    <property type="entry name" value="crotonase-like"/>
    <property type="match status" value="1"/>
</dbReference>
<proteinExistence type="predicted"/>